<dbReference type="InterPro" id="IPR000971">
    <property type="entry name" value="Globin"/>
</dbReference>
<evidence type="ECO:0000256" key="5">
    <source>
        <dbReference type="ARBA" id="ARBA00023004"/>
    </source>
</evidence>
<dbReference type="GO" id="GO:0008941">
    <property type="term" value="F:nitric oxide dioxygenase NAD(P)H activity"/>
    <property type="evidence" value="ECO:0007669"/>
    <property type="project" value="UniProtKB-EC"/>
</dbReference>
<reference evidence="12" key="1">
    <citation type="submission" date="2020-06" db="EMBL/GenBank/DDBJ databases">
        <title>A chromosome-scale genome assembly of Talaromyces rugulosus W13939.</title>
        <authorList>
            <person name="Wang B."/>
            <person name="Guo L."/>
            <person name="Ye K."/>
            <person name="Wang L."/>
        </authorList>
    </citation>
    <scope>NUCLEOTIDE SEQUENCE [LARGE SCALE GENOMIC DNA]</scope>
    <source>
        <strain evidence="12">W13939</strain>
    </source>
</reference>
<comment type="catalytic activity">
    <reaction evidence="7">
        <text>2 nitric oxide + NADH + 2 O2 = 2 nitrate + NAD(+) + H(+)</text>
        <dbReference type="Rhea" id="RHEA:19469"/>
        <dbReference type="ChEBI" id="CHEBI:15378"/>
        <dbReference type="ChEBI" id="CHEBI:15379"/>
        <dbReference type="ChEBI" id="CHEBI:16480"/>
        <dbReference type="ChEBI" id="CHEBI:17632"/>
        <dbReference type="ChEBI" id="CHEBI:57540"/>
        <dbReference type="ChEBI" id="CHEBI:57945"/>
        <dbReference type="EC" id="1.14.12.17"/>
    </reaction>
</comment>
<dbReference type="OrthoDB" id="436496at2759"/>
<evidence type="ECO:0000313" key="12">
    <source>
        <dbReference type="Proteomes" id="UP000509510"/>
    </source>
</evidence>
<dbReference type="InterPro" id="IPR009050">
    <property type="entry name" value="Globin-like_sf"/>
</dbReference>
<dbReference type="EC" id="1.14.12.17" evidence="2"/>
<dbReference type="Proteomes" id="UP000509510">
    <property type="component" value="Chromosome VI"/>
</dbReference>
<dbReference type="SUPFAM" id="SSF63380">
    <property type="entry name" value="Riboflavin synthase domain-like"/>
    <property type="match status" value="1"/>
</dbReference>
<evidence type="ECO:0000256" key="3">
    <source>
        <dbReference type="ARBA" id="ARBA00022617"/>
    </source>
</evidence>
<evidence type="ECO:0000256" key="7">
    <source>
        <dbReference type="ARBA" id="ARBA00048649"/>
    </source>
</evidence>
<dbReference type="GO" id="GO:0046210">
    <property type="term" value="P:nitric oxide catabolic process"/>
    <property type="evidence" value="ECO:0007669"/>
    <property type="project" value="TreeGrafter"/>
</dbReference>
<evidence type="ECO:0000256" key="2">
    <source>
        <dbReference type="ARBA" id="ARBA00012229"/>
    </source>
</evidence>
<feature type="domain" description="Globin" evidence="9">
    <location>
        <begin position="1"/>
        <end position="69"/>
    </location>
</feature>
<dbReference type="InterPro" id="IPR017938">
    <property type="entry name" value="Riboflavin_synthase-like_b-brl"/>
</dbReference>
<protein>
    <recommendedName>
        <fullName evidence="2">nitric oxide dioxygenase</fullName>
        <ecNumber evidence="2">1.14.12.17</ecNumber>
    </recommendedName>
</protein>
<evidence type="ECO:0000256" key="8">
    <source>
        <dbReference type="ARBA" id="ARBA00049433"/>
    </source>
</evidence>
<dbReference type="SUPFAM" id="SSF46458">
    <property type="entry name" value="Globin-like"/>
    <property type="match status" value="1"/>
</dbReference>
<dbReference type="GeneID" id="55999467"/>
<dbReference type="Gene3D" id="2.40.30.10">
    <property type="entry name" value="Translation factors"/>
    <property type="match status" value="1"/>
</dbReference>
<comment type="similarity">
    <text evidence="1">In the C-terminal section; belongs to the flavoprotein pyridine nucleotide cytochrome reductase family.</text>
</comment>
<keyword evidence="6" id="KW-0520">NAD</keyword>
<dbReference type="GO" id="GO:0071949">
    <property type="term" value="F:FAD binding"/>
    <property type="evidence" value="ECO:0007669"/>
    <property type="project" value="TreeGrafter"/>
</dbReference>
<proteinExistence type="inferred from homology"/>
<organism evidence="11 12">
    <name type="scientific">Talaromyces rugulosus</name>
    <name type="common">Penicillium rugulosum</name>
    <dbReference type="NCBI Taxonomy" id="121627"/>
    <lineage>
        <taxon>Eukaryota</taxon>
        <taxon>Fungi</taxon>
        <taxon>Dikarya</taxon>
        <taxon>Ascomycota</taxon>
        <taxon>Pezizomycotina</taxon>
        <taxon>Eurotiomycetes</taxon>
        <taxon>Eurotiomycetidae</taxon>
        <taxon>Eurotiales</taxon>
        <taxon>Trichocomaceae</taxon>
        <taxon>Talaromyces</taxon>
        <taxon>Talaromyces sect. Islandici</taxon>
    </lineage>
</organism>
<dbReference type="EMBL" id="CP055903">
    <property type="protein sequence ID" value="QKX64815.1"/>
    <property type="molecule type" value="Genomic_DNA"/>
</dbReference>
<dbReference type="AlphaFoldDB" id="A0A7H8RGZ1"/>
<accession>A0A7H8RGZ1</accession>
<evidence type="ECO:0000256" key="6">
    <source>
        <dbReference type="ARBA" id="ARBA00023027"/>
    </source>
</evidence>
<evidence type="ECO:0000259" key="10">
    <source>
        <dbReference type="PROSITE" id="PS51384"/>
    </source>
</evidence>
<evidence type="ECO:0000256" key="1">
    <source>
        <dbReference type="ARBA" id="ARBA00006401"/>
    </source>
</evidence>
<dbReference type="PROSITE" id="PS51384">
    <property type="entry name" value="FAD_FR"/>
    <property type="match status" value="1"/>
</dbReference>
<dbReference type="GO" id="GO:0009636">
    <property type="term" value="P:response to toxic substance"/>
    <property type="evidence" value="ECO:0007669"/>
    <property type="project" value="UniProtKB-KW"/>
</dbReference>
<dbReference type="GO" id="GO:0046872">
    <property type="term" value="F:metal ion binding"/>
    <property type="evidence" value="ECO:0007669"/>
    <property type="project" value="UniProtKB-KW"/>
</dbReference>
<evidence type="ECO:0000256" key="4">
    <source>
        <dbReference type="ARBA" id="ARBA00022723"/>
    </source>
</evidence>
<dbReference type="GO" id="GO:0020037">
    <property type="term" value="F:heme binding"/>
    <property type="evidence" value="ECO:0007669"/>
    <property type="project" value="InterPro"/>
</dbReference>
<evidence type="ECO:0000313" key="11">
    <source>
        <dbReference type="EMBL" id="QKX64815.1"/>
    </source>
</evidence>
<gene>
    <name evidence="11" type="ORF">TRUGW13939_11991</name>
</gene>
<feature type="domain" description="FAD-binding FR-type" evidence="10">
    <location>
        <begin position="79"/>
        <end position="182"/>
    </location>
</feature>
<keyword evidence="12" id="KW-1185">Reference proteome</keyword>
<dbReference type="RefSeq" id="XP_035350988.1">
    <property type="nucleotide sequence ID" value="XM_035495095.1"/>
</dbReference>
<keyword evidence="4" id="KW-0479">Metal-binding</keyword>
<dbReference type="GO" id="GO:0019825">
    <property type="term" value="F:oxygen binding"/>
    <property type="evidence" value="ECO:0007669"/>
    <property type="project" value="InterPro"/>
</dbReference>
<dbReference type="InterPro" id="IPR012292">
    <property type="entry name" value="Globin/Proto"/>
</dbReference>
<evidence type="ECO:0000259" key="9">
    <source>
        <dbReference type="PROSITE" id="PS01033"/>
    </source>
</evidence>
<comment type="catalytic activity">
    <reaction evidence="8">
        <text>2 nitric oxide + NADPH + 2 O2 = 2 nitrate + NADP(+) + H(+)</text>
        <dbReference type="Rhea" id="RHEA:19465"/>
        <dbReference type="ChEBI" id="CHEBI:15378"/>
        <dbReference type="ChEBI" id="CHEBI:15379"/>
        <dbReference type="ChEBI" id="CHEBI:16480"/>
        <dbReference type="ChEBI" id="CHEBI:17632"/>
        <dbReference type="ChEBI" id="CHEBI:57783"/>
        <dbReference type="ChEBI" id="CHEBI:58349"/>
        <dbReference type="EC" id="1.14.12.17"/>
    </reaction>
</comment>
<dbReference type="Pfam" id="PF00042">
    <property type="entry name" value="Globin"/>
    <property type="match status" value="1"/>
</dbReference>
<dbReference type="Gene3D" id="1.10.490.10">
    <property type="entry name" value="Globins"/>
    <property type="match status" value="1"/>
</dbReference>
<keyword evidence="5" id="KW-0408">Iron</keyword>
<keyword evidence="3" id="KW-0349">Heme</keyword>
<dbReference type="KEGG" id="trg:TRUGW13939_11991"/>
<dbReference type="InterPro" id="IPR017927">
    <property type="entry name" value="FAD-bd_FR_type"/>
</dbReference>
<dbReference type="PANTHER" id="PTHR43396">
    <property type="entry name" value="FLAVOHEMOPROTEIN"/>
    <property type="match status" value="1"/>
</dbReference>
<dbReference type="GO" id="GO:0071500">
    <property type="term" value="P:cellular response to nitrosative stress"/>
    <property type="evidence" value="ECO:0007669"/>
    <property type="project" value="TreeGrafter"/>
</dbReference>
<name>A0A7H8RGZ1_TALRU</name>
<dbReference type="PANTHER" id="PTHR43396:SF3">
    <property type="entry name" value="FLAVOHEMOPROTEIN"/>
    <property type="match status" value="1"/>
</dbReference>
<dbReference type="PROSITE" id="PS01033">
    <property type="entry name" value="GLOBIN"/>
    <property type="match status" value="1"/>
</dbReference>
<sequence length="182" mass="20841">MEVWASRYTYYTLHKHESLQITPDQYDIVGKYLVEAIQEVLGDNCTPSIQDVWTAAYDQLAGIMIQKESSLSDQDKEWKDWGDFHIVKISRESDEISSFHLSPVDGKPIPTFVPGQYVSVRVYVPNLGYMQARQYSMSDVTSSQYYRNQCKQEQGQQFTPGILSNVLHALKEPGQIVKVSHT</sequence>